<evidence type="ECO:0000313" key="4">
    <source>
        <dbReference type="Proteomes" id="UP000830401"/>
    </source>
</evidence>
<dbReference type="Proteomes" id="UP000830401">
    <property type="component" value="Chromosome"/>
</dbReference>
<dbReference type="NCBIfam" id="TIGR04183">
    <property type="entry name" value="Por_Secre_tail"/>
    <property type="match status" value="1"/>
</dbReference>
<evidence type="ECO:0000313" key="3">
    <source>
        <dbReference type="EMBL" id="UOQ65235.1"/>
    </source>
</evidence>
<name>A0ABY4G2Y6_9BACT</name>
<organism evidence="3 4">
    <name type="scientific">Hymenobacter volaticus</name>
    <dbReference type="NCBI Taxonomy" id="2932254"/>
    <lineage>
        <taxon>Bacteria</taxon>
        <taxon>Pseudomonadati</taxon>
        <taxon>Bacteroidota</taxon>
        <taxon>Cytophagia</taxon>
        <taxon>Cytophagales</taxon>
        <taxon>Hymenobacteraceae</taxon>
        <taxon>Hymenobacter</taxon>
    </lineage>
</organism>
<dbReference type="EMBL" id="CP095061">
    <property type="protein sequence ID" value="UOQ65235.1"/>
    <property type="molecule type" value="Genomic_DNA"/>
</dbReference>
<feature type="chain" id="PRO_5045739404" evidence="1">
    <location>
        <begin position="21"/>
        <end position="636"/>
    </location>
</feature>
<dbReference type="Gene3D" id="2.160.20.10">
    <property type="entry name" value="Single-stranded right-handed beta-helix, Pectin lyase-like"/>
    <property type="match status" value="1"/>
</dbReference>
<dbReference type="InterPro" id="IPR026444">
    <property type="entry name" value="Secre_tail"/>
</dbReference>
<feature type="domain" description="Secretion system C-terminal sorting" evidence="2">
    <location>
        <begin position="555"/>
        <end position="633"/>
    </location>
</feature>
<reference evidence="3" key="1">
    <citation type="submission" date="2022-04" db="EMBL/GenBank/DDBJ databases">
        <title>Hymenobacter sp. isolated from the air.</title>
        <authorList>
            <person name="Won M."/>
            <person name="Lee C.-M."/>
            <person name="Woen H.-Y."/>
            <person name="Kwon S.-W."/>
        </authorList>
    </citation>
    <scope>NUCLEOTIDE SEQUENCE</scope>
    <source>
        <strain evidence="3">5420S-77</strain>
    </source>
</reference>
<dbReference type="SUPFAM" id="SSF51126">
    <property type="entry name" value="Pectin lyase-like"/>
    <property type="match status" value="1"/>
</dbReference>
<dbReference type="InterPro" id="IPR006626">
    <property type="entry name" value="PbH1"/>
</dbReference>
<keyword evidence="1" id="KW-0732">Signal</keyword>
<sequence>MQKKVLLFVFLMVLSFSSYSSTYYISSRGDDLSSGTSATTAWRTINKVNNTRLFPGDIVLFEAGNVFIGGLELGSTTQGTTAHPIVFSSYGIGRAIINSGTGAGFYAHNAGGIELRDLEFTGSGRLANTSAGVEFYLDSANVHLQHLVLDNINAHGYRDGGIIIGSWNGTSGYDQVRVTRCTASANGSVGIVSYAELPSAHHNWYVGYCQAFDNSGRADITDNHTGSGIILGGIDEALVEYSEAYHNGWLNANQNGGPVGIWGYYCNNLTIQYCESHHNESGTCRDGGGFDLDGGCTNSVLQYNYSHDNTGPGYLLAQYPGAPPMHDLTIRYNISENDGRGCGQGALLLWSTGASGGIQRANIHNNTIYVSPPADGSRPKAVDIISGGISEVVIRNNVFQTTGGLPLIASMTTEGVLLQGNAYWSSGQTLQLNWGSGHYNSLEAWRAASGQEKIGARTTGIEIDPQLQQPGAGGTLAILSSGRQLTSLTAYHLQSGSNLMNAGLDLLTEFNLNSGPRDFFGNPTPARGAGRSIGAYENSIVASSANAAKINWCSVYPNPARGSVHLSVVNLGATGRTPISIKVYDMMGRLQFSQTRQAQADNNLDLQLQLGALAAGRYHLEVLQGNQRYSEALLVE</sequence>
<dbReference type="RefSeq" id="WP_245119243.1">
    <property type="nucleotide sequence ID" value="NZ_CP095061.1"/>
</dbReference>
<accession>A0ABY4G2Y6</accession>
<keyword evidence="4" id="KW-1185">Reference proteome</keyword>
<dbReference type="InterPro" id="IPR012334">
    <property type="entry name" value="Pectin_lyas_fold"/>
</dbReference>
<dbReference type="Pfam" id="PF18962">
    <property type="entry name" value="Por_Secre_tail"/>
    <property type="match status" value="1"/>
</dbReference>
<proteinExistence type="predicted"/>
<dbReference type="InterPro" id="IPR011050">
    <property type="entry name" value="Pectin_lyase_fold/virulence"/>
</dbReference>
<gene>
    <name evidence="3" type="ORF">MUN86_16980</name>
</gene>
<dbReference type="SMART" id="SM00710">
    <property type="entry name" value="PbH1"/>
    <property type="match status" value="6"/>
</dbReference>
<protein>
    <submittedName>
        <fullName evidence="3">T9SS type A sorting domain-containing protein</fullName>
    </submittedName>
</protein>
<feature type="signal peptide" evidence="1">
    <location>
        <begin position="1"/>
        <end position="20"/>
    </location>
</feature>
<evidence type="ECO:0000259" key="2">
    <source>
        <dbReference type="Pfam" id="PF18962"/>
    </source>
</evidence>
<evidence type="ECO:0000256" key="1">
    <source>
        <dbReference type="SAM" id="SignalP"/>
    </source>
</evidence>